<protein>
    <recommendedName>
        <fullName evidence="3">PDZ domain-containing protein</fullName>
    </recommendedName>
</protein>
<evidence type="ECO:0008006" key="3">
    <source>
        <dbReference type="Google" id="ProtNLM"/>
    </source>
</evidence>
<dbReference type="Proteomes" id="UP001142055">
    <property type="component" value="Chromosome 1"/>
</dbReference>
<proteinExistence type="predicted"/>
<comment type="caution">
    <text evidence="1">The sequence shown here is derived from an EMBL/GenBank/DDBJ whole genome shotgun (WGS) entry which is preliminary data.</text>
</comment>
<reference evidence="1" key="1">
    <citation type="submission" date="2022-12" db="EMBL/GenBank/DDBJ databases">
        <title>Genome assemblies of Blomia tropicalis.</title>
        <authorList>
            <person name="Cui Y."/>
        </authorList>
    </citation>
    <scope>NUCLEOTIDE SEQUENCE</scope>
    <source>
        <tissue evidence="1">Adult mites</tissue>
    </source>
</reference>
<evidence type="ECO:0000313" key="1">
    <source>
        <dbReference type="EMBL" id="KAJ6222020.1"/>
    </source>
</evidence>
<keyword evidence="2" id="KW-1185">Reference proteome</keyword>
<accession>A0A9Q0ME05</accession>
<name>A0A9Q0ME05_BLOTA</name>
<dbReference type="AlphaFoldDB" id="A0A9Q0ME05"/>
<dbReference type="EMBL" id="JAPWDV010000001">
    <property type="protein sequence ID" value="KAJ6222020.1"/>
    <property type="molecule type" value="Genomic_DNA"/>
</dbReference>
<gene>
    <name evidence="1" type="ORF">RDWZM_000565</name>
</gene>
<organism evidence="1 2">
    <name type="scientific">Blomia tropicalis</name>
    <name type="common">Mite</name>
    <dbReference type="NCBI Taxonomy" id="40697"/>
    <lineage>
        <taxon>Eukaryota</taxon>
        <taxon>Metazoa</taxon>
        <taxon>Ecdysozoa</taxon>
        <taxon>Arthropoda</taxon>
        <taxon>Chelicerata</taxon>
        <taxon>Arachnida</taxon>
        <taxon>Acari</taxon>
        <taxon>Acariformes</taxon>
        <taxon>Sarcoptiformes</taxon>
        <taxon>Astigmata</taxon>
        <taxon>Glycyphagoidea</taxon>
        <taxon>Echimyopodidae</taxon>
        <taxon>Blomia</taxon>
    </lineage>
</organism>
<sequence length="219" mass="25078">MVKGTSQCDPTKWKCDSSTELAHFITGSYKLLPPTSFSFNLNGDDDSRLFNRQSKYSSRSRLRSSQYSAHHNGRKLNYYSSTIAFSLDRLSDFYDERNVITVRGGGVVNCGGRGHKGGLRVHDEIIAVNNFELDNHPLTLHRQPDSKSEEADLDQLTKLDFTYQLIKHTLNRQLQLTVRRWHSDWELAPHIFFPLSSSTHGDDSEGEYSFLFLFLVSIL</sequence>
<evidence type="ECO:0000313" key="2">
    <source>
        <dbReference type="Proteomes" id="UP001142055"/>
    </source>
</evidence>